<evidence type="ECO:0000259" key="1">
    <source>
        <dbReference type="Pfam" id="PF22553"/>
    </source>
</evidence>
<reference evidence="2 3" key="1">
    <citation type="submission" date="2024-02" db="EMBL/GenBank/DDBJ databases">
        <title>Characterization of antibiotic resistant novel bacterial strains and their environmental applications.</title>
        <authorList>
            <person name="Manzoor S."/>
            <person name="Abbas S."/>
            <person name="Arshad M."/>
            <person name="Li W.J."/>
            <person name="Ahmed I."/>
        </authorList>
    </citation>
    <scope>NUCLEOTIDE SEQUENCE [LARGE SCALE GENOMIC DNA]</scope>
    <source>
        <strain evidence="2 3">KACC 15558</strain>
    </source>
</reference>
<dbReference type="Proteomes" id="UP001498935">
    <property type="component" value="Unassembled WGS sequence"/>
</dbReference>
<sequence>MNVDDRLIYLQSWWVASEFLRRHPEFDLLETHPGGGQYDCLTILGPRGATGPVHIDLNRKGRIHIHSGIAPSFDADLWGLRLPVEWSSETEQRNRRKLPMFLEAAVGLSVPQQTPVTTPKTLIFRVIYQLLLFALNEPENWDARNAQFDSSGMDWDWDPNYFAQIPSARSALDNDANPDNRQACFWGVLRDGRCLALLQENGMLHRPDARPMSVMTIYDAEHRDILTASLEVRQLITGQK</sequence>
<accession>A0ABP9U4D7</accession>
<dbReference type="InterPro" id="IPR054445">
    <property type="entry name" value="T3SS_chaperone_dom"/>
</dbReference>
<gene>
    <name evidence="2" type="ORF">KACC15558_34940</name>
</gene>
<organism evidence="2 3">
    <name type="scientific">Brevibacterium ammoniilyticum</name>
    <dbReference type="NCBI Taxonomy" id="1046555"/>
    <lineage>
        <taxon>Bacteria</taxon>
        <taxon>Bacillati</taxon>
        <taxon>Actinomycetota</taxon>
        <taxon>Actinomycetes</taxon>
        <taxon>Micrococcales</taxon>
        <taxon>Brevibacteriaceae</taxon>
        <taxon>Brevibacterium</taxon>
    </lineage>
</organism>
<protein>
    <recommendedName>
        <fullName evidence="1">T3SS peptide-binding chaperone domain-containing protein</fullName>
    </recommendedName>
</protein>
<dbReference type="RefSeq" id="WP_342039152.1">
    <property type="nucleotide sequence ID" value="NZ_BAABBK010000023.1"/>
</dbReference>
<dbReference type="Pfam" id="PF22553">
    <property type="entry name" value="TY-Chap2"/>
    <property type="match status" value="1"/>
</dbReference>
<name>A0ABP9U4D7_9MICO</name>
<dbReference type="EMBL" id="BAABNP010000029">
    <property type="protein sequence ID" value="GAA5342452.1"/>
    <property type="molecule type" value="Genomic_DNA"/>
</dbReference>
<evidence type="ECO:0000313" key="2">
    <source>
        <dbReference type="EMBL" id="GAA5342452.1"/>
    </source>
</evidence>
<keyword evidence="3" id="KW-1185">Reference proteome</keyword>
<evidence type="ECO:0000313" key="3">
    <source>
        <dbReference type="Proteomes" id="UP001498935"/>
    </source>
</evidence>
<feature type="domain" description="T3SS peptide-binding chaperone" evidence="1">
    <location>
        <begin position="11"/>
        <end position="227"/>
    </location>
</feature>
<comment type="caution">
    <text evidence="2">The sequence shown here is derived from an EMBL/GenBank/DDBJ whole genome shotgun (WGS) entry which is preliminary data.</text>
</comment>
<proteinExistence type="predicted"/>